<dbReference type="InterPro" id="IPR005754">
    <property type="entry name" value="Sortase"/>
</dbReference>
<dbReference type="Gene3D" id="2.40.260.10">
    <property type="entry name" value="Sortase"/>
    <property type="match status" value="1"/>
</dbReference>
<proteinExistence type="predicted"/>
<protein>
    <submittedName>
        <fullName evidence="2">Class F sortase</fullName>
    </submittedName>
</protein>
<reference evidence="2 3" key="1">
    <citation type="submission" date="2023-05" db="EMBL/GenBank/DDBJ databases">
        <title>Actinoplanes sp. NEAU-A12 genome sequencing.</title>
        <authorList>
            <person name="Wang Z.-S."/>
        </authorList>
    </citation>
    <scope>NUCLEOTIDE SEQUENCE [LARGE SCALE GENOMIC DNA]</scope>
    <source>
        <strain evidence="2 3">NEAU-A12</strain>
    </source>
</reference>
<gene>
    <name evidence="2" type="ORF">QLQ12_26085</name>
</gene>
<dbReference type="InterPro" id="IPR042001">
    <property type="entry name" value="Sortase_F"/>
</dbReference>
<organism evidence="2 3">
    <name type="scientific">Actinoplanes sandaracinus</name>
    <dbReference type="NCBI Taxonomy" id="3045177"/>
    <lineage>
        <taxon>Bacteria</taxon>
        <taxon>Bacillati</taxon>
        <taxon>Actinomycetota</taxon>
        <taxon>Actinomycetes</taxon>
        <taxon>Micromonosporales</taxon>
        <taxon>Micromonosporaceae</taxon>
        <taxon>Actinoplanes</taxon>
    </lineage>
</organism>
<comment type="caution">
    <text evidence="2">The sequence shown here is derived from an EMBL/GenBank/DDBJ whole genome shotgun (WGS) entry which is preliminary data.</text>
</comment>
<name>A0ABT6WQS9_9ACTN</name>
<evidence type="ECO:0000313" key="3">
    <source>
        <dbReference type="Proteomes" id="UP001241758"/>
    </source>
</evidence>
<keyword evidence="1" id="KW-0378">Hydrolase</keyword>
<dbReference type="SUPFAM" id="SSF63817">
    <property type="entry name" value="Sortase"/>
    <property type="match status" value="1"/>
</dbReference>
<dbReference type="Pfam" id="PF04203">
    <property type="entry name" value="Sortase"/>
    <property type="match status" value="1"/>
</dbReference>
<dbReference type="Proteomes" id="UP001241758">
    <property type="component" value="Unassembled WGS sequence"/>
</dbReference>
<dbReference type="RefSeq" id="WP_282763103.1">
    <property type="nucleotide sequence ID" value="NZ_JASCTH010000018.1"/>
</dbReference>
<accession>A0ABT6WQS9</accession>
<evidence type="ECO:0000256" key="1">
    <source>
        <dbReference type="ARBA" id="ARBA00022801"/>
    </source>
</evidence>
<keyword evidence="3" id="KW-1185">Reference proteome</keyword>
<dbReference type="NCBIfam" id="NF033748">
    <property type="entry name" value="class_F_sortase"/>
    <property type="match status" value="1"/>
</dbReference>
<dbReference type="CDD" id="cd05829">
    <property type="entry name" value="Sortase_F"/>
    <property type="match status" value="1"/>
</dbReference>
<dbReference type="EMBL" id="JASCTH010000018">
    <property type="protein sequence ID" value="MDI6102092.1"/>
    <property type="molecule type" value="Genomic_DNA"/>
</dbReference>
<sequence length="287" mass="29287">MPSYGDIFVSLTTRGDVSRTSGLAVDRMPTADAAGTVAFDRTIAAADLPPGTVTHLKDLHVVQHGLDADGDGRYDVGALGESTLAKAAGLNGIPLVATGVAVAVAESSDPAAGGAHPTGAAAGMGDAARLTRGDLLPTSPPTRLEIPALGVDVPVTGLGLRPDGAMEVPADAKAVGWYTQAPTPGSLGPAVLAGHVDLDGDAGAFARLSTLRPGSEVRIARRDGTTAVFTVTKVDRYPKNRFPSDAVYGPIDHAGLRLITCGGDFDDRGGHYEDNIVAYAETTRTAR</sequence>
<evidence type="ECO:0000313" key="2">
    <source>
        <dbReference type="EMBL" id="MDI6102092.1"/>
    </source>
</evidence>
<dbReference type="InterPro" id="IPR023365">
    <property type="entry name" value="Sortase_dom-sf"/>
</dbReference>